<feature type="compositionally biased region" description="Basic and acidic residues" evidence="1">
    <location>
        <begin position="63"/>
        <end position="88"/>
    </location>
</feature>
<organism evidence="2 3">
    <name type="scientific">Petrolisthes manimaculis</name>
    <dbReference type="NCBI Taxonomy" id="1843537"/>
    <lineage>
        <taxon>Eukaryota</taxon>
        <taxon>Metazoa</taxon>
        <taxon>Ecdysozoa</taxon>
        <taxon>Arthropoda</taxon>
        <taxon>Crustacea</taxon>
        <taxon>Multicrustacea</taxon>
        <taxon>Malacostraca</taxon>
        <taxon>Eumalacostraca</taxon>
        <taxon>Eucarida</taxon>
        <taxon>Decapoda</taxon>
        <taxon>Pleocyemata</taxon>
        <taxon>Anomura</taxon>
        <taxon>Galatheoidea</taxon>
        <taxon>Porcellanidae</taxon>
        <taxon>Petrolisthes</taxon>
    </lineage>
</organism>
<feature type="region of interest" description="Disordered" evidence="1">
    <location>
        <begin position="41"/>
        <end position="88"/>
    </location>
</feature>
<comment type="caution">
    <text evidence="2">The sequence shown here is derived from an EMBL/GenBank/DDBJ whole genome shotgun (WGS) entry which is preliminary data.</text>
</comment>
<proteinExistence type="predicted"/>
<evidence type="ECO:0000313" key="3">
    <source>
        <dbReference type="Proteomes" id="UP001292094"/>
    </source>
</evidence>
<gene>
    <name evidence="2" type="ORF">Pmani_026361</name>
</gene>
<accession>A0AAE1P4Z5</accession>
<evidence type="ECO:0000256" key="1">
    <source>
        <dbReference type="SAM" id="MobiDB-lite"/>
    </source>
</evidence>
<feature type="region of interest" description="Disordered" evidence="1">
    <location>
        <begin position="1"/>
        <end position="22"/>
    </location>
</feature>
<keyword evidence="3" id="KW-1185">Reference proteome</keyword>
<protein>
    <submittedName>
        <fullName evidence="2">Uncharacterized protein</fullName>
    </submittedName>
</protein>
<feature type="compositionally biased region" description="Polar residues" evidence="1">
    <location>
        <begin position="10"/>
        <end position="22"/>
    </location>
</feature>
<dbReference type="AlphaFoldDB" id="A0AAE1P4Z5"/>
<reference evidence="2" key="1">
    <citation type="submission" date="2023-11" db="EMBL/GenBank/DDBJ databases">
        <title>Genome assemblies of two species of porcelain crab, Petrolisthes cinctipes and Petrolisthes manimaculis (Anomura: Porcellanidae).</title>
        <authorList>
            <person name="Angst P."/>
        </authorList>
    </citation>
    <scope>NUCLEOTIDE SEQUENCE</scope>
    <source>
        <strain evidence="2">PB745_02</strain>
        <tissue evidence="2">Gill</tissue>
    </source>
</reference>
<evidence type="ECO:0000313" key="2">
    <source>
        <dbReference type="EMBL" id="KAK4301583.1"/>
    </source>
</evidence>
<dbReference type="Proteomes" id="UP001292094">
    <property type="component" value="Unassembled WGS sequence"/>
</dbReference>
<sequence length="101" mass="11460">MPAKPAPRQLATSHRSVNTSHQATTTSLCFFLAFSKEFSLSDVRPEEPSRTPRSSSSTSFSSLDRKRCEKVSPERDTKKKYFSHDHRSSVPLHRHYLGPVV</sequence>
<name>A0AAE1P4Z5_9EUCA</name>
<dbReference type="EMBL" id="JAWZYT010002861">
    <property type="protein sequence ID" value="KAK4301583.1"/>
    <property type="molecule type" value="Genomic_DNA"/>
</dbReference>
<feature type="compositionally biased region" description="Low complexity" evidence="1">
    <location>
        <begin position="51"/>
        <end position="62"/>
    </location>
</feature>